<dbReference type="PROSITE" id="PS50089">
    <property type="entry name" value="ZF_RING_2"/>
    <property type="match status" value="1"/>
</dbReference>
<dbReference type="Gene3D" id="3.30.40.10">
    <property type="entry name" value="Zinc/RING finger domain, C3HC4 (zinc finger)"/>
    <property type="match status" value="1"/>
</dbReference>
<organism evidence="4 5">
    <name type="scientific">Paramuricea clavata</name>
    <name type="common">Red gorgonian</name>
    <name type="synonym">Violescent sea-whip</name>
    <dbReference type="NCBI Taxonomy" id="317549"/>
    <lineage>
        <taxon>Eukaryota</taxon>
        <taxon>Metazoa</taxon>
        <taxon>Cnidaria</taxon>
        <taxon>Anthozoa</taxon>
        <taxon>Octocorallia</taxon>
        <taxon>Malacalcyonacea</taxon>
        <taxon>Plexauridae</taxon>
        <taxon>Paramuricea</taxon>
    </lineage>
</organism>
<comment type="caution">
    <text evidence="4">The sequence shown here is derived from an EMBL/GenBank/DDBJ whole genome shotgun (WGS) entry which is preliminary data.</text>
</comment>
<evidence type="ECO:0000256" key="1">
    <source>
        <dbReference type="ARBA" id="ARBA00022771"/>
    </source>
</evidence>
<dbReference type="GO" id="GO:0005634">
    <property type="term" value="C:nucleus"/>
    <property type="evidence" value="ECO:0007669"/>
    <property type="project" value="TreeGrafter"/>
</dbReference>
<name>A0A7D9IRQ6_PARCT</name>
<dbReference type="GO" id="GO:0006511">
    <property type="term" value="P:ubiquitin-dependent protein catabolic process"/>
    <property type="evidence" value="ECO:0007669"/>
    <property type="project" value="TreeGrafter"/>
</dbReference>
<keyword evidence="1" id="KW-0863">Zinc-finger</keyword>
<keyword evidence="5" id="KW-1185">Reference proteome</keyword>
<proteinExistence type="predicted"/>
<dbReference type="SUPFAM" id="SSF57850">
    <property type="entry name" value="RING/U-box"/>
    <property type="match status" value="1"/>
</dbReference>
<dbReference type="GO" id="GO:0061630">
    <property type="term" value="F:ubiquitin protein ligase activity"/>
    <property type="evidence" value="ECO:0007669"/>
    <property type="project" value="TreeGrafter"/>
</dbReference>
<gene>
    <name evidence="4" type="ORF">PACLA_8A065431</name>
</gene>
<dbReference type="Gene3D" id="2.20.28.10">
    <property type="match status" value="1"/>
</dbReference>
<dbReference type="Pfam" id="PF14599">
    <property type="entry name" value="zinc_ribbon_6"/>
    <property type="match status" value="1"/>
</dbReference>
<dbReference type="PANTHER" id="PTHR21319:SF53">
    <property type="entry name" value="RING FINGER AND CHY ZINC FINGER DOMAIN-CONTAINING PROTEIN 1"/>
    <property type="match status" value="1"/>
</dbReference>
<dbReference type="AlphaFoldDB" id="A0A7D9IRQ6"/>
<dbReference type="CDD" id="cd16464">
    <property type="entry name" value="RING-H2_Pirh2-like"/>
    <property type="match status" value="1"/>
</dbReference>
<dbReference type="PROSITE" id="PS51270">
    <property type="entry name" value="ZF_CTCHY"/>
    <property type="match status" value="1"/>
</dbReference>
<feature type="non-terminal residue" evidence="4">
    <location>
        <position position="1"/>
    </location>
</feature>
<dbReference type="Proteomes" id="UP001152795">
    <property type="component" value="Unassembled WGS sequence"/>
</dbReference>
<dbReference type="OrthoDB" id="411372at2759"/>
<evidence type="ECO:0000256" key="2">
    <source>
        <dbReference type="ARBA" id="ARBA00022833"/>
    </source>
</evidence>
<dbReference type="EMBL" id="CACRXK020007266">
    <property type="protein sequence ID" value="CAB4011790.1"/>
    <property type="molecule type" value="Genomic_DNA"/>
</dbReference>
<dbReference type="InterPro" id="IPR001841">
    <property type="entry name" value="Znf_RING"/>
</dbReference>
<sequence>VSPNCESCLIIFGKYYCGICRLFDDRDKGQFHCDDCGICRVGGRDKFFHCGKCGMCLSKSILDSHKCLEESSRNNCAICLEDLHTSTIAAHVPKCGHLIHSTCYSDLLQSGGYTCPTCNESLVDMSSTWSKLDSTIAQTPMPPEYANMDVRVLCCDCHKYSMVKFHIIALKCGECGSYNTCRDDDGNAPVNPAVAAAVVAQAQNVLELEVQEGEDDDEDGEGEIGDDDGSEGTSDDMTDNGDDDDASLRSDLSLD</sequence>
<accession>A0A7D9IRQ6</accession>
<dbReference type="GO" id="GO:0008270">
    <property type="term" value="F:zinc ion binding"/>
    <property type="evidence" value="ECO:0007669"/>
    <property type="project" value="UniProtKB-KW"/>
</dbReference>
<evidence type="ECO:0000256" key="3">
    <source>
        <dbReference type="SAM" id="MobiDB-lite"/>
    </source>
</evidence>
<dbReference type="Pfam" id="PF13639">
    <property type="entry name" value="zf-RING_2"/>
    <property type="match status" value="1"/>
</dbReference>
<reference evidence="4" key="1">
    <citation type="submission" date="2020-04" db="EMBL/GenBank/DDBJ databases">
        <authorList>
            <person name="Alioto T."/>
            <person name="Alioto T."/>
            <person name="Gomez Garrido J."/>
        </authorList>
    </citation>
    <scope>NUCLEOTIDE SEQUENCE</scope>
    <source>
        <strain evidence="4">A484AB</strain>
    </source>
</reference>
<dbReference type="SMART" id="SM00184">
    <property type="entry name" value="RING"/>
    <property type="match status" value="1"/>
</dbReference>
<dbReference type="GO" id="GO:0016567">
    <property type="term" value="P:protein ubiquitination"/>
    <property type="evidence" value="ECO:0007669"/>
    <property type="project" value="TreeGrafter"/>
</dbReference>
<feature type="compositionally biased region" description="Acidic residues" evidence="3">
    <location>
        <begin position="209"/>
        <end position="245"/>
    </location>
</feature>
<dbReference type="InterPro" id="IPR037275">
    <property type="entry name" value="Znf_CTCHY_sf"/>
</dbReference>
<feature type="region of interest" description="Disordered" evidence="3">
    <location>
        <begin position="209"/>
        <end position="255"/>
    </location>
</feature>
<dbReference type="InterPro" id="IPR013083">
    <property type="entry name" value="Znf_RING/FYVE/PHD"/>
</dbReference>
<dbReference type="InterPro" id="IPR039512">
    <property type="entry name" value="RCHY1_zinc-ribbon"/>
</dbReference>
<keyword evidence="2" id="KW-0862">Zinc</keyword>
<dbReference type="PANTHER" id="PTHR21319">
    <property type="entry name" value="RING FINGER AND CHY ZINC FINGER DOMAIN-CONTAINING PROTEIN 1"/>
    <property type="match status" value="1"/>
</dbReference>
<dbReference type="SUPFAM" id="SSF161245">
    <property type="entry name" value="Zinc hairpin stack"/>
    <property type="match status" value="1"/>
</dbReference>
<evidence type="ECO:0000313" key="4">
    <source>
        <dbReference type="EMBL" id="CAB4011790.1"/>
    </source>
</evidence>
<keyword evidence="1" id="KW-0479">Metal-binding</keyword>
<dbReference type="InterPro" id="IPR017921">
    <property type="entry name" value="Znf_CTCHY"/>
</dbReference>
<evidence type="ECO:0000313" key="5">
    <source>
        <dbReference type="Proteomes" id="UP001152795"/>
    </source>
</evidence>
<protein>
    <submittedName>
        <fullName evidence="4">RING finger and CHY zinc finger domain-containing 1</fullName>
    </submittedName>
</protein>